<dbReference type="PANTHER" id="PTHR21137">
    <property type="entry name" value="ODORANT RECEPTOR"/>
    <property type="match status" value="1"/>
</dbReference>
<dbReference type="GO" id="GO:0005549">
    <property type="term" value="F:odorant binding"/>
    <property type="evidence" value="ECO:0007669"/>
    <property type="project" value="InterPro"/>
</dbReference>
<keyword evidence="11" id="KW-1185">Reference proteome</keyword>
<evidence type="ECO:0000256" key="8">
    <source>
        <dbReference type="ARBA" id="ARBA00023224"/>
    </source>
</evidence>
<feature type="transmembrane region" description="Helical" evidence="9">
    <location>
        <begin position="92"/>
        <end position="109"/>
    </location>
</feature>
<evidence type="ECO:0000313" key="11">
    <source>
        <dbReference type="Proteomes" id="UP000027135"/>
    </source>
</evidence>
<protein>
    <recommendedName>
        <fullName evidence="12">Odorant receptor</fullName>
    </recommendedName>
</protein>
<keyword evidence="5 9" id="KW-1133">Transmembrane helix</keyword>
<dbReference type="PANTHER" id="PTHR21137:SF42">
    <property type="entry name" value="ODORANT RECEPTOR 83A"/>
    <property type="match status" value="1"/>
</dbReference>
<evidence type="ECO:0000256" key="5">
    <source>
        <dbReference type="ARBA" id="ARBA00022989"/>
    </source>
</evidence>
<evidence type="ECO:0008006" key="12">
    <source>
        <dbReference type="Google" id="ProtNLM"/>
    </source>
</evidence>
<dbReference type="Pfam" id="PF02949">
    <property type="entry name" value="7tm_6"/>
    <property type="match status" value="2"/>
</dbReference>
<dbReference type="OMA" id="FFDINIE"/>
<dbReference type="Proteomes" id="UP000027135">
    <property type="component" value="Unassembled WGS sequence"/>
</dbReference>
<dbReference type="EMBL" id="KK852548">
    <property type="protein sequence ID" value="KDR21592.1"/>
    <property type="molecule type" value="Genomic_DNA"/>
</dbReference>
<dbReference type="GO" id="GO:0005886">
    <property type="term" value="C:plasma membrane"/>
    <property type="evidence" value="ECO:0007669"/>
    <property type="project" value="TreeGrafter"/>
</dbReference>
<evidence type="ECO:0000256" key="7">
    <source>
        <dbReference type="ARBA" id="ARBA00023170"/>
    </source>
</evidence>
<gene>
    <name evidence="10" type="ORF">L798_03545</name>
</gene>
<dbReference type="GO" id="GO:0007165">
    <property type="term" value="P:signal transduction"/>
    <property type="evidence" value="ECO:0007669"/>
    <property type="project" value="UniProtKB-KW"/>
</dbReference>
<reference evidence="10 11" key="1">
    <citation type="journal article" date="2014" name="Nat. Commun.">
        <title>Molecular traces of alternative social organization in a termite genome.</title>
        <authorList>
            <person name="Terrapon N."/>
            <person name="Li C."/>
            <person name="Robertson H.M."/>
            <person name="Ji L."/>
            <person name="Meng X."/>
            <person name="Booth W."/>
            <person name="Chen Z."/>
            <person name="Childers C.P."/>
            <person name="Glastad K.M."/>
            <person name="Gokhale K."/>
            <person name="Gowin J."/>
            <person name="Gronenberg W."/>
            <person name="Hermansen R.A."/>
            <person name="Hu H."/>
            <person name="Hunt B.G."/>
            <person name="Huylmans A.K."/>
            <person name="Khalil S.M."/>
            <person name="Mitchell R.D."/>
            <person name="Munoz-Torres M.C."/>
            <person name="Mustard J.A."/>
            <person name="Pan H."/>
            <person name="Reese J.T."/>
            <person name="Scharf M.E."/>
            <person name="Sun F."/>
            <person name="Vogel H."/>
            <person name="Xiao J."/>
            <person name="Yang W."/>
            <person name="Yang Z."/>
            <person name="Yang Z."/>
            <person name="Zhou J."/>
            <person name="Zhu J."/>
            <person name="Brent C.S."/>
            <person name="Elsik C.G."/>
            <person name="Goodisman M.A."/>
            <person name="Liberles D.A."/>
            <person name="Roe R.M."/>
            <person name="Vargo E.L."/>
            <person name="Vilcinskas A."/>
            <person name="Wang J."/>
            <person name="Bornberg-Bauer E."/>
            <person name="Korb J."/>
            <person name="Zhang G."/>
            <person name="Liebig J."/>
        </authorList>
    </citation>
    <scope>NUCLEOTIDE SEQUENCE [LARGE SCALE GENOMIC DNA]</scope>
    <source>
        <tissue evidence="10">Whole organism</tissue>
    </source>
</reference>
<dbReference type="eggNOG" id="ENOG502SAW0">
    <property type="taxonomic scope" value="Eukaryota"/>
</dbReference>
<accession>A0A067RCX5</accession>
<sequence length="495" mass="56473">MSFKMGNLDNQTTTKGVEDKLSPNELKVMSLNRMVLHLSFTVPTKTISASTFKSGLYYLFTPCVFVLYALVLTAQILGVYQYWGDLDVTMENLFLTTGFVMCYWEGAYLKIKRDQIWKLFDRVDSSPVPDISNSALSETHKKIVKEAQSSCMKLSWFIFLSVNVGTLMWAVFPLVNLLVHSLSEGENTDEDTIPQQSEYKPWPYLMYIIWVPYDTTTMPMYAVTYIVQVIVYFAASLYNTSSNIVFLNLVLHATAKFKVVESSFLSMGEMMSANKDEDDKLEQITATLECHSGKETLVDEDFVKYNQLQSRTSVTDPNNYPVGNDLQLCLDGVFNSECSGIEDFLVECIKQHQDAIDFTRHLNHIVSPWIAFALLIHQLLLVAEVFQLATTAGTGFAILKHFMSIIGVLSQSLLLCWLGERLIQQSLRVKTAAYDCNWYGQSTMFKRLLLMVIKRAQDPAKFSAGSFFDINIEKFDHILRRAYSYYAVLRKMKEP</sequence>
<dbReference type="InterPro" id="IPR004117">
    <property type="entry name" value="7tm6_olfct_rcpt"/>
</dbReference>
<feature type="transmembrane region" description="Helical" evidence="9">
    <location>
        <begin position="395"/>
        <end position="418"/>
    </location>
</feature>
<keyword evidence="6 9" id="KW-0472">Membrane</keyword>
<evidence type="ECO:0000256" key="9">
    <source>
        <dbReference type="SAM" id="Phobius"/>
    </source>
</evidence>
<dbReference type="AlphaFoldDB" id="A0A067RCX5"/>
<keyword evidence="8" id="KW-0807">Transducer</keyword>
<feature type="transmembrane region" description="Helical" evidence="9">
    <location>
        <begin position="55"/>
        <end position="80"/>
    </location>
</feature>
<evidence type="ECO:0000256" key="3">
    <source>
        <dbReference type="ARBA" id="ARBA00022692"/>
    </source>
</evidence>
<feature type="transmembrane region" description="Helical" evidence="9">
    <location>
        <begin position="220"/>
        <end position="238"/>
    </location>
</feature>
<name>A0A067RCX5_ZOONE</name>
<keyword evidence="4" id="KW-0552">Olfaction</keyword>
<proteinExistence type="predicted"/>
<keyword evidence="3 9" id="KW-0812">Transmembrane</keyword>
<keyword evidence="2" id="KW-0716">Sensory transduction</keyword>
<feature type="transmembrane region" description="Helical" evidence="9">
    <location>
        <begin position="369"/>
        <end position="389"/>
    </location>
</feature>
<comment type="subcellular location">
    <subcellularLocation>
        <location evidence="1">Membrane</location>
        <topology evidence="1">Multi-pass membrane protein</topology>
    </subcellularLocation>
</comment>
<feature type="transmembrane region" description="Helical" evidence="9">
    <location>
        <begin position="154"/>
        <end position="172"/>
    </location>
</feature>
<dbReference type="FunCoup" id="A0A067RCX5">
    <property type="interactions" value="80"/>
</dbReference>
<evidence type="ECO:0000256" key="2">
    <source>
        <dbReference type="ARBA" id="ARBA00022606"/>
    </source>
</evidence>
<dbReference type="InParanoid" id="A0A067RCX5"/>
<dbReference type="GO" id="GO:0004984">
    <property type="term" value="F:olfactory receptor activity"/>
    <property type="evidence" value="ECO:0007669"/>
    <property type="project" value="InterPro"/>
</dbReference>
<evidence type="ECO:0000313" key="10">
    <source>
        <dbReference type="EMBL" id="KDR21592.1"/>
    </source>
</evidence>
<keyword evidence="7" id="KW-0675">Receptor</keyword>
<evidence type="ECO:0000256" key="6">
    <source>
        <dbReference type="ARBA" id="ARBA00023136"/>
    </source>
</evidence>
<evidence type="ECO:0000256" key="1">
    <source>
        <dbReference type="ARBA" id="ARBA00004141"/>
    </source>
</evidence>
<organism evidence="10 11">
    <name type="scientific">Zootermopsis nevadensis</name>
    <name type="common">Dampwood termite</name>
    <dbReference type="NCBI Taxonomy" id="136037"/>
    <lineage>
        <taxon>Eukaryota</taxon>
        <taxon>Metazoa</taxon>
        <taxon>Ecdysozoa</taxon>
        <taxon>Arthropoda</taxon>
        <taxon>Hexapoda</taxon>
        <taxon>Insecta</taxon>
        <taxon>Pterygota</taxon>
        <taxon>Neoptera</taxon>
        <taxon>Polyneoptera</taxon>
        <taxon>Dictyoptera</taxon>
        <taxon>Blattodea</taxon>
        <taxon>Blattoidea</taxon>
        <taxon>Termitoidae</taxon>
        <taxon>Termopsidae</taxon>
        <taxon>Zootermopsis</taxon>
    </lineage>
</organism>
<evidence type="ECO:0000256" key="4">
    <source>
        <dbReference type="ARBA" id="ARBA00022725"/>
    </source>
</evidence>